<evidence type="ECO:0000313" key="1">
    <source>
        <dbReference type="EMBL" id="OBZ91876.1"/>
    </source>
</evidence>
<dbReference type="Proteomes" id="UP000093000">
    <property type="component" value="Unassembled WGS sequence"/>
</dbReference>
<sequence>MEFFAGSENSIGIAWHQLEQLKQEILAQTGLCAYFQELAEKAGIESDGLLIAYLKAAIDPVLRRVLIYRSPTTFTEAVSVCIEVEPDLANLSQAQILSPTTIGRGSQRYHRQKPNSF</sequence>
<evidence type="ECO:0000313" key="2">
    <source>
        <dbReference type="Proteomes" id="UP000093000"/>
    </source>
</evidence>
<protein>
    <submittedName>
        <fullName evidence="1">Uncharacterized protein</fullName>
    </submittedName>
</protein>
<proteinExistence type="predicted"/>
<dbReference type="EMBL" id="LUGH01000002">
    <property type="protein sequence ID" value="OBZ91876.1"/>
    <property type="molecule type" value="Genomic_DNA"/>
</dbReference>
<accession>A0A1C7NT40</accession>
<gene>
    <name evidence="1" type="ORF">A0J61_00079</name>
</gene>
<dbReference type="OrthoDB" id="2289027at2759"/>
<dbReference type="InParanoid" id="A0A1C7NT40"/>
<comment type="caution">
    <text evidence="1">The sequence shown here is derived from an EMBL/GenBank/DDBJ whole genome shotgun (WGS) entry which is preliminary data.</text>
</comment>
<reference evidence="1 2" key="1">
    <citation type="submission" date="2016-03" db="EMBL/GenBank/DDBJ databases">
        <title>Choanephora cucurbitarum.</title>
        <authorList>
            <person name="Min B."/>
            <person name="Park H."/>
            <person name="Park J.-H."/>
            <person name="Shin H.-D."/>
            <person name="Choi I.-G."/>
        </authorList>
    </citation>
    <scope>NUCLEOTIDE SEQUENCE [LARGE SCALE GENOMIC DNA]</scope>
    <source>
        <strain evidence="1 2">KUS-F28377</strain>
    </source>
</reference>
<dbReference type="AlphaFoldDB" id="A0A1C7NT40"/>
<organism evidence="1 2">
    <name type="scientific">Choanephora cucurbitarum</name>
    <dbReference type="NCBI Taxonomy" id="101091"/>
    <lineage>
        <taxon>Eukaryota</taxon>
        <taxon>Fungi</taxon>
        <taxon>Fungi incertae sedis</taxon>
        <taxon>Mucoromycota</taxon>
        <taxon>Mucoromycotina</taxon>
        <taxon>Mucoromycetes</taxon>
        <taxon>Mucorales</taxon>
        <taxon>Mucorineae</taxon>
        <taxon>Choanephoraceae</taxon>
        <taxon>Choanephoroideae</taxon>
        <taxon>Choanephora</taxon>
    </lineage>
</organism>
<keyword evidence="2" id="KW-1185">Reference proteome</keyword>
<name>A0A1C7NT40_9FUNG</name>